<evidence type="ECO:0000256" key="2">
    <source>
        <dbReference type="ARBA" id="ARBA00012438"/>
    </source>
</evidence>
<feature type="domain" description="Histidine kinase" evidence="7">
    <location>
        <begin position="240"/>
        <end position="415"/>
    </location>
</feature>
<dbReference type="SUPFAM" id="SSF55785">
    <property type="entry name" value="PYP-like sensor domain (PAS domain)"/>
    <property type="match status" value="1"/>
</dbReference>
<dbReference type="EMBL" id="JACBZI010000001">
    <property type="protein sequence ID" value="NYI09943.1"/>
    <property type="molecule type" value="Genomic_DNA"/>
</dbReference>
<sequence length="418" mass="44206">MYDSTAPQDPAEWPYEGTHGSAPEPTGTAQAGPGDVRTRTRERTQESAEPLWGLDQGILDIQAQEVAESPLSVLLVSRDDRILAASRRVRTLLGRDDEELVGRRARDVLVASGAERQRLALQMLMSGGEVGGGSRHWEGDLRGANRREVRVRVTARRAGLTGADALWCAIDEVVDGGNRARTDAPGGASAAAPAPAQPRSDAAPARPAEPALRSEGHTGAAPVEATLLMDLVEAVSRHPRRGAHLVEDVLHMTAVQAGTMAVATEPCHVRGAVLAAVSDRAGVAVRHKVGFDLALDEAPTVAADPVLLRKCLDQIIGNAVKFTAPHGSVTCTWRVDEDFLVLRVANPAGDADQEVVDRAFDPWADGTAAVHDPRPGVGLGLAVARGLARLMRGDVALQLSHRTGSTPVVHCELRLPLA</sequence>
<feature type="compositionally biased region" description="Basic and acidic residues" evidence="6">
    <location>
        <begin position="36"/>
        <end position="46"/>
    </location>
</feature>
<feature type="compositionally biased region" description="Low complexity" evidence="6">
    <location>
        <begin position="183"/>
        <end position="211"/>
    </location>
</feature>
<feature type="region of interest" description="Disordered" evidence="6">
    <location>
        <begin position="1"/>
        <end position="49"/>
    </location>
</feature>
<keyword evidence="4" id="KW-0418">Kinase</keyword>
<dbReference type="Pfam" id="PF08448">
    <property type="entry name" value="PAS_4"/>
    <property type="match status" value="1"/>
</dbReference>
<dbReference type="Gene3D" id="3.30.450.20">
    <property type="entry name" value="PAS domain"/>
    <property type="match status" value="1"/>
</dbReference>
<dbReference type="PROSITE" id="PS50109">
    <property type="entry name" value="HIS_KIN"/>
    <property type="match status" value="1"/>
</dbReference>
<dbReference type="CDD" id="cd00130">
    <property type="entry name" value="PAS"/>
    <property type="match status" value="1"/>
</dbReference>
<proteinExistence type="predicted"/>
<dbReference type="GO" id="GO:0000160">
    <property type="term" value="P:phosphorelay signal transduction system"/>
    <property type="evidence" value="ECO:0007669"/>
    <property type="project" value="UniProtKB-KW"/>
</dbReference>
<evidence type="ECO:0000256" key="4">
    <source>
        <dbReference type="ARBA" id="ARBA00022777"/>
    </source>
</evidence>
<dbReference type="GO" id="GO:0004673">
    <property type="term" value="F:protein histidine kinase activity"/>
    <property type="evidence" value="ECO:0007669"/>
    <property type="project" value="UniProtKB-EC"/>
</dbReference>
<dbReference type="SMART" id="SM00387">
    <property type="entry name" value="HATPase_c"/>
    <property type="match status" value="1"/>
</dbReference>
<gene>
    <name evidence="9" type="ORF">BKA05_001458</name>
</gene>
<feature type="region of interest" description="Disordered" evidence="6">
    <location>
        <begin position="179"/>
        <end position="219"/>
    </location>
</feature>
<dbReference type="SUPFAM" id="SSF55874">
    <property type="entry name" value="ATPase domain of HSP90 chaperone/DNA topoisomerase II/histidine kinase"/>
    <property type="match status" value="1"/>
</dbReference>
<evidence type="ECO:0000256" key="3">
    <source>
        <dbReference type="ARBA" id="ARBA00022679"/>
    </source>
</evidence>
<evidence type="ECO:0000313" key="9">
    <source>
        <dbReference type="EMBL" id="NYI09943.1"/>
    </source>
</evidence>
<evidence type="ECO:0000256" key="5">
    <source>
        <dbReference type="ARBA" id="ARBA00023012"/>
    </source>
</evidence>
<organism evidence="9 10">
    <name type="scientific">Nocardioides marinus</name>
    <dbReference type="NCBI Taxonomy" id="374514"/>
    <lineage>
        <taxon>Bacteria</taxon>
        <taxon>Bacillati</taxon>
        <taxon>Actinomycetota</taxon>
        <taxon>Actinomycetes</taxon>
        <taxon>Propionibacteriales</taxon>
        <taxon>Nocardioidaceae</taxon>
        <taxon>Nocardioides</taxon>
    </lineage>
</organism>
<evidence type="ECO:0000313" key="10">
    <source>
        <dbReference type="Proteomes" id="UP000537326"/>
    </source>
</evidence>
<evidence type="ECO:0000256" key="1">
    <source>
        <dbReference type="ARBA" id="ARBA00000085"/>
    </source>
</evidence>
<comment type="catalytic activity">
    <reaction evidence="1">
        <text>ATP + protein L-histidine = ADP + protein N-phospho-L-histidine.</text>
        <dbReference type="EC" id="2.7.13.3"/>
    </reaction>
</comment>
<keyword evidence="10" id="KW-1185">Reference proteome</keyword>
<dbReference type="InterPro" id="IPR050736">
    <property type="entry name" value="Sensor_HK_Regulatory"/>
</dbReference>
<dbReference type="InterPro" id="IPR035965">
    <property type="entry name" value="PAS-like_dom_sf"/>
</dbReference>
<dbReference type="Pfam" id="PF02518">
    <property type="entry name" value="HATPase_c"/>
    <property type="match status" value="1"/>
</dbReference>
<dbReference type="Gene3D" id="3.30.565.10">
    <property type="entry name" value="Histidine kinase-like ATPase, C-terminal domain"/>
    <property type="match status" value="1"/>
</dbReference>
<keyword evidence="3" id="KW-0808">Transferase</keyword>
<dbReference type="PANTHER" id="PTHR43711">
    <property type="entry name" value="TWO-COMPONENT HISTIDINE KINASE"/>
    <property type="match status" value="1"/>
</dbReference>
<dbReference type="InterPro" id="IPR000014">
    <property type="entry name" value="PAS"/>
</dbReference>
<dbReference type="Proteomes" id="UP000537326">
    <property type="component" value="Unassembled WGS sequence"/>
</dbReference>
<comment type="caution">
    <text evidence="9">The sequence shown here is derived from an EMBL/GenBank/DDBJ whole genome shotgun (WGS) entry which is preliminary data.</text>
</comment>
<dbReference type="PROSITE" id="PS50112">
    <property type="entry name" value="PAS"/>
    <property type="match status" value="1"/>
</dbReference>
<dbReference type="InterPro" id="IPR036890">
    <property type="entry name" value="HATPase_C_sf"/>
</dbReference>
<dbReference type="InterPro" id="IPR005467">
    <property type="entry name" value="His_kinase_dom"/>
</dbReference>
<reference evidence="9 10" key="1">
    <citation type="submission" date="2020-07" db="EMBL/GenBank/DDBJ databases">
        <title>Sequencing the genomes of 1000 actinobacteria strains.</title>
        <authorList>
            <person name="Klenk H.-P."/>
        </authorList>
    </citation>
    <scope>NUCLEOTIDE SEQUENCE [LARGE SCALE GENOMIC DNA]</scope>
    <source>
        <strain evidence="9 10">DSM 18248</strain>
    </source>
</reference>
<evidence type="ECO:0000256" key="6">
    <source>
        <dbReference type="SAM" id="MobiDB-lite"/>
    </source>
</evidence>
<accession>A0A7Y9YD34</accession>
<dbReference type="InterPro" id="IPR003594">
    <property type="entry name" value="HATPase_dom"/>
</dbReference>
<protein>
    <recommendedName>
        <fullName evidence="2">histidine kinase</fullName>
        <ecNumber evidence="2">2.7.13.3</ecNumber>
    </recommendedName>
</protein>
<evidence type="ECO:0000259" key="8">
    <source>
        <dbReference type="PROSITE" id="PS50112"/>
    </source>
</evidence>
<evidence type="ECO:0000259" key="7">
    <source>
        <dbReference type="PROSITE" id="PS50109"/>
    </source>
</evidence>
<dbReference type="RefSeq" id="WP_179530850.1">
    <property type="nucleotide sequence ID" value="NZ_BAAAPP010000004.1"/>
</dbReference>
<name>A0A7Y9YD34_9ACTN</name>
<dbReference type="EC" id="2.7.13.3" evidence="2"/>
<feature type="domain" description="PAS" evidence="8">
    <location>
        <begin position="73"/>
        <end position="128"/>
    </location>
</feature>
<keyword evidence="5" id="KW-0902">Two-component regulatory system</keyword>
<dbReference type="AlphaFoldDB" id="A0A7Y9YD34"/>
<dbReference type="InterPro" id="IPR013656">
    <property type="entry name" value="PAS_4"/>
</dbReference>
<dbReference type="PANTHER" id="PTHR43711:SF26">
    <property type="entry name" value="SENSOR HISTIDINE KINASE RCSC"/>
    <property type="match status" value="1"/>
</dbReference>